<dbReference type="EMBL" id="VBOT01000073">
    <property type="protein sequence ID" value="TMQ51322.1"/>
    <property type="molecule type" value="Genomic_DNA"/>
</dbReference>
<accession>A0A538SIW8</accession>
<comment type="caution">
    <text evidence="1">The sequence shown here is derived from an EMBL/GenBank/DDBJ whole genome shotgun (WGS) entry which is preliminary data.</text>
</comment>
<sequence>MSQRRALLIELLDAAGADLPDARARARALHGAGLAVRGVAIGLHPPPGARVSPGPSVVECASPAEGRKWVRDTLARFHPEVVIVASTARGGGAAASWIPRGVPAWWWPTGLRSSSRKEARLPWPRARRLPLLGGGHAGRSSVESDSSAALEWSVIEGAKRRLLALWDGDYVLFPTALSGRSAAEALRAFATVARDRDGLDGVVLAHPQPEFMRLRRQLGIGTRLHFVGAAPREAEYAWLGAAAATVLAGDAPISAGLVLRALACGSPVLPIGSRGHAARVRAWLEKQHGRALPAGEGHARPAAELEWWVARGAAVGEAIGRGRALAARHEPEALAARLADALGARPATAREAA</sequence>
<evidence type="ECO:0000313" key="1">
    <source>
        <dbReference type="EMBL" id="TMQ51322.1"/>
    </source>
</evidence>
<proteinExistence type="predicted"/>
<dbReference type="Proteomes" id="UP000320184">
    <property type="component" value="Unassembled WGS sequence"/>
</dbReference>
<dbReference type="AlphaFoldDB" id="A0A538SIW8"/>
<organism evidence="1 2">
    <name type="scientific">Eiseniibacteriota bacterium</name>
    <dbReference type="NCBI Taxonomy" id="2212470"/>
    <lineage>
        <taxon>Bacteria</taxon>
        <taxon>Candidatus Eiseniibacteriota</taxon>
    </lineage>
</organism>
<dbReference type="SUPFAM" id="SSF53756">
    <property type="entry name" value="UDP-Glycosyltransferase/glycogen phosphorylase"/>
    <property type="match status" value="1"/>
</dbReference>
<dbReference type="Gene3D" id="3.40.50.2000">
    <property type="entry name" value="Glycogen Phosphorylase B"/>
    <property type="match status" value="1"/>
</dbReference>
<name>A0A538SIW8_UNCEI</name>
<dbReference type="GO" id="GO:0016740">
    <property type="term" value="F:transferase activity"/>
    <property type="evidence" value="ECO:0007669"/>
    <property type="project" value="UniProtKB-KW"/>
</dbReference>
<gene>
    <name evidence="1" type="ORF">E6K73_06065</name>
</gene>
<protein>
    <submittedName>
        <fullName evidence="1">Glycosyltransferase</fullName>
    </submittedName>
</protein>
<reference evidence="1 2" key="1">
    <citation type="journal article" date="2019" name="Nat. Microbiol.">
        <title>Mediterranean grassland soil C-N compound turnover is dependent on rainfall and depth, and is mediated by genomically divergent microorganisms.</title>
        <authorList>
            <person name="Diamond S."/>
            <person name="Andeer P.F."/>
            <person name="Li Z."/>
            <person name="Crits-Christoph A."/>
            <person name="Burstein D."/>
            <person name="Anantharaman K."/>
            <person name="Lane K.R."/>
            <person name="Thomas B.C."/>
            <person name="Pan C."/>
            <person name="Northen T.R."/>
            <person name="Banfield J.F."/>
        </authorList>
    </citation>
    <scope>NUCLEOTIDE SEQUENCE [LARGE SCALE GENOMIC DNA]</scope>
    <source>
        <strain evidence="1">WS_3</strain>
    </source>
</reference>
<keyword evidence="1" id="KW-0808">Transferase</keyword>
<evidence type="ECO:0000313" key="2">
    <source>
        <dbReference type="Proteomes" id="UP000320184"/>
    </source>
</evidence>